<dbReference type="AlphaFoldDB" id="A0AAP9R2S2"/>
<sequence length="246" mass="27722">MGILGKIFQRSNKKKPAITVPEQQKKSGGDIAPELEKALQAMLANYYPEAIAQASKSVHSETPDIKADAHRICAISYSRLGDYEKAFEHYLFLFEVEGGAHTALQLATTSVMCCEVQRGEAWFIKFSELNSEEPKMSSGEARTNYITALTNKGYWEKAFNHLNWLKEGYQLLHITDSNFLYMRGFPFLSVMLEKSYTIVSQVLKREALILWYAELGQGLDNDGQEAVNIFINSIKEGADPEKHPEG</sequence>
<evidence type="ECO:0000313" key="1">
    <source>
        <dbReference type="EMBL" id="QMR43030.1"/>
    </source>
</evidence>
<dbReference type="SUPFAM" id="SSF48452">
    <property type="entry name" value="TPR-like"/>
    <property type="match status" value="1"/>
</dbReference>
<dbReference type="EMBL" id="CP055905">
    <property type="protein sequence ID" value="QMR43030.1"/>
    <property type="molecule type" value="Genomic_DNA"/>
</dbReference>
<reference evidence="2" key="1">
    <citation type="submission" date="2020-06" db="EMBL/GenBank/DDBJ databases">
        <title>REHAB project genomes.</title>
        <authorList>
            <person name="Shaw L.P."/>
        </authorList>
    </citation>
    <scope>NUCLEOTIDE SEQUENCE [LARGE SCALE GENOMIC DNA]</scope>
    <source>
        <strain evidence="2">RHBSTW-00938</strain>
        <plasmid evidence="2">prhbstw-00938_2</plasmid>
    </source>
</reference>
<name>A0AAP9R2S2_KLEAE</name>
<protein>
    <recommendedName>
        <fullName evidence="3">Tetratricopeptide repeat protein</fullName>
    </recommendedName>
</protein>
<evidence type="ECO:0000313" key="2">
    <source>
        <dbReference type="Proteomes" id="UP000514462"/>
    </source>
</evidence>
<keyword evidence="1" id="KW-0614">Plasmid</keyword>
<organism evidence="1 2">
    <name type="scientific">Klebsiella aerogenes</name>
    <name type="common">Enterobacter aerogenes</name>
    <dbReference type="NCBI Taxonomy" id="548"/>
    <lineage>
        <taxon>Bacteria</taxon>
        <taxon>Pseudomonadati</taxon>
        <taxon>Pseudomonadota</taxon>
        <taxon>Gammaproteobacteria</taxon>
        <taxon>Enterobacterales</taxon>
        <taxon>Enterobacteriaceae</taxon>
        <taxon>Klebsiella/Raoultella group</taxon>
        <taxon>Klebsiella</taxon>
    </lineage>
</organism>
<dbReference type="Proteomes" id="UP000514462">
    <property type="component" value="Plasmid pRHBSTW-00938_2"/>
</dbReference>
<geneLocation type="plasmid" evidence="2">
    <name>prhbstw-00938_2</name>
</geneLocation>
<gene>
    <name evidence="1" type="ORF">HV331_26460</name>
</gene>
<dbReference type="RefSeq" id="WP_182015410.1">
    <property type="nucleotide sequence ID" value="NZ_CP055905.1"/>
</dbReference>
<accession>A0AAP9R2S2</accession>
<evidence type="ECO:0008006" key="3">
    <source>
        <dbReference type="Google" id="ProtNLM"/>
    </source>
</evidence>
<dbReference type="Gene3D" id="1.25.40.10">
    <property type="entry name" value="Tetratricopeptide repeat domain"/>
    <property type="match status" value="1"/>
</dbReference>
<proteinExistence type="predicted"/>
<dbReference type="InterPro" id="IPR011990">
    <property type="entry name" value="TPR-like_helical_dom_sf"/>
</dbReference>